<dbReference type="InterPro" id="IPR037165">
    <property type="entry name" value="AldOxase/xan_DH_Mopterin-bd_sf"/>
</dbReference>
<dbReference type="PROSITE" id="PS51318">
    <property type="entry name" value="TAT"/>
    <property type="match status" value="1"/>
</dbReference>
<evidence type="ECO:0000313" key="2">
    <source>
        <dbReference type="EMBL" id="MFC5357219.1"/>
    </source>
</evidence>
<dbReference type="Gene3D" id="3.30.365.10">
    <property type="entry name" value="Aldehyde oxidase/xanthine dehydrogenase, molybdopterin binding domain"/>
    <property type="match status" value="4"/>
</dbReference>
<protein>
    <submittedName>
        <fullName evidence="2">Molybdopterin cofactor-binding domain-containing protein</fullName>
    </submittedName>
</protein>
<dbReference type="Pfam" id="PF20256">
    <property type="entry name" value="MoCoBD_2"/>
    <property type="match status" value="2"/>
</dbReference>
<dbReference type="RefSeq" id="WP_376996746.1">
    <property type="nucleotide sequence ID" value="NZ_JBHSLC010000041.1"/>
</dbReference>
<feature type="domain" description="Aldehyde oxidase/xanthine dehydrogenase a/b hammerhead" evidence="1">
    <location>
        <begin position="209"/>
        <end position="287"/>
    </location>
</feature>
<sequence>MTLRSRSRLAVSRRGFLIGAALVGAGLEIGFSKTGSAEAAGTFVPNAFIRIPPEGKIALVMPSVEMGQGIYTAVAMLIAEELEVPLDDVVLEHAPADPSRYANPVIGEQVTGGSFAIRGVYEPMRRAGAAARIMLINAAAREWGVNPAGCRAEAGVVLHGASGRRATYGSLIRSAAAEDVPQAPQLKAATAFTVIGKPLHRLDSAEKVNGVAMFGIDARPDGLSYAVIAICPTFGGRLGSVDDAEALKVKGVTRVVRTENSVAVVAQHTGAAHKGLAALKIDWVAGPDGTLSTADLERRMEAAIGAEGLTHIQVGDVATAEAARDRVHEFVYRLPILAHSAMEPMNCTVHVRRDGCEVWTGTQVMGRARQAVADATGLPVETVVVHNHLLGGGFGRRLDVDGIIAAAMIARQVEGPVKVTWSREEDIRHDCYRYLNSSKVVATLGPDGMPVSWRHRVIGPSVMARWLPAFTKDGIDLDIMDGADSPYAIPNKRTEFVRHEAPDGMLTGNWRGVGPTRNLPAVEGAIDELAHVAGIDPVDYRRRLLGENPRLRRVLDVAAEKAGWSSALLPGQGRGVALLEAFGSFAAMVTEVTVAPSGAVRVDRVVCAVDCGQVINPDTVDAQIQSGIVYGLSAALYGRITIEKGGVVEGNFDDSPVLRMHEMPQVETHIVASTEAPGGIGEVGTPGVAPSLLNAIFMATGKRLRTLPLDTTPLRRAT</sequence>
<evidence type="ECO:0000313" key="3">
    <source>
        <dbReference type="Proteomes" id="UP001596166"/>
    </source>
</evidence>
<dbReference type="PANTHER" id="PTHR47495">
    <property type="entry name" value="ALDEHYDE DEHYDROGENASE"/>
    <property type="match status" value="1"/>
</dbReference>
<dbReference type="SMART" id="SM01008">
    <property type="entry name" value="Ald_Xan_dh_C"/>
    <property type="match status" value="1"/>
</dbReference>
<reference evidence="3" key="1">
    <citation type="journal article" date="2019" name="Int. J. Syst. Evol. Microbiol.">
        <title>The Global Catalogue of Microorganisms (GCM) 10K type strain sequencing project: providing services to taxonomists for standard genome sequencing and annotation.</title>
        <authorList>
            <consortium name="The Broad Institute Genomics Platform"/>
            <consortium name="The Broad Institute Genome Sequencing Center for Infectious Disease"/>
            <person name="Wu L."/>
            <person name="Ma J."/>
        </authorList>
    </citation>
    <scope>NUCLEOTIDE SEQUENCE [LARGE SCALE GENOMIC DNA]</scope>
    <source>
        <strain evidence="3">CCUG 58760</strain>
    </source>
</reference>
<accession>A0ABW0G9R9</accession>
<name>A0ABW0G9R9_9PROT</name>
<dbReference type="PANTHER" id="PTHR47495:SF2">
    <property type="entry name" value="ALDEHYDE DEHYDROGENASE"/>
    <property type="match status" value="1"/>
</dbReference>
<keyword evidence="3" id="KW-1185">Reference proteome</keyword>
<dbReference type="SUPFAM" id="SSF56003">
    <property type="entry name" value="Molybdenum cofactor-binding domain"/>
    <property type="match status" value="2"/>
</dbReference>
<dbReference type="InterPro" id="IPR000674">
    <property type="entry name" value="Ald_Oxase/Xan_DH_a/b"/>
</dbReference>
<dbReference type="PIRSF" id="PIRSF036389">
    <property type="entry name" value="IOR_B"/>
    <property type="match status" value="1"/>
</dbReference>
<dbReference type="EMBL" id="JBHSLC010000041">
    <property type="protein sequence ID" value="MFC5357219.1"/>
    <property type="molecule type" value="Genomic_DNA"/>
</dbReference>
<dbReference type="Proteomes" id="UP001596166">
    <property type="component" value="Unassembled WGS sequence"/>
</dbReference>
<organism evidence="2 3">
    <name type="scientific">Azospirillum himalayense</name>
    <dbReference type="NCBI Taxonomy" id="654847"/>
    <lineage>
        <taxon>Bacteria</taxon>
        <taxon>Pseudomonadati</taxon>
        <taxon>Pseudomonadota</taxon>
        <taxon>Alphaproteobacteria</taxon>
        <taxon>Rhodospirillales</taxon>
        <taxon>Azospirillaceae</taxon>
        <taxon>Azospirillum</taxon>
    </lineage>
</organism>
<proteinExistence type="predicted"/>
<dbReference type="InterPro" id="IPR046867">
    <property type="entry name" value="AldOxase/xan_DH_MoCoBD2"/>
</dbReference>
<evidence type="ECO:0000259" key="1">
    <source>
        <dbReference type="SMART" id="SM01008"/>
    </source>
</evidence>
<dbReference type="InterPro" id="IPR052516">
    <property type="entry name" value="N-heterocyclic_Hydroxylase"/>
</dbReference>
<dbReference type="InterPro" id="IPR008274">
    <property type="entry name" value="AldOxase/xan_DH_MoCoBD1"/>
</dbReference>
<gene>
    <name evidence="2" type="ORF">ACFPMG_19590</name>
</gene>
<dbReference type="InterPro" id="IPR006311">
    <property type="entry name" value="TAT_signal"/>
</dbReference>
<comment type="caution">
    <text evidence="2">The sequence shown here is derived from an EMBL/GenBank/DDBJ whole genome shotgun (WGS) entry which is preliminary data.</text>
</comment>
<dbReference type="InterPro" id="IPR012368">
    <property type="entry name" value="OxRdtase_Mopterin-bd_su_IorB"/>
</dbReference>
<dbReference type="Pfam" id="PF02738">
    <property type="entry name" value="MoCoBD_1"/>
    <property type="match status" value="1"/>
</dbReference>
<dbReference type="Gene3D" id="3.90.1170.50">
    <property type="entry name" value="Aldehyde oxidase/xanthine dehydrogenase, a/b hammerhead"/>
    <property type="match status" value="1"/>
</dbReference>